<dbReference type="InterPro" id="IPR036047">
    <property type="entry name" value="F-box-like_dom_sf"/>
</dbReference>
<dbReference type="GO" id="GO:0019005">
    <property type="term" value="C:SCF ubiquitin ligase complex"/>
    <property type="evidence" value="ECO:0007669"/>
    <property type="project" value="TreeGrafter"/>
</dbReference>
<reference evidence="3 4" key="1">
    <citation type="journal article" date="2022" name="Nat. Ecol. Evol.">
        <title>A masculinizing supergene underlies an exaggerated male reproductive morph in a spider.</title>
        <authorList>
            <person name="Hendrickx F."/>
            <person name="De Corte Z."/>
            <person name="Sonet G."/>
            <person name="Van Belleghem S.M."/>
            <person name="Kostlbacher S."/>
            <person name="Vangestel C."/>
        </authorList>
    </citation>
    <scope>NUCLEOTIDE SEQUENCE [LARGE SCALE GENOMIC DNA]</scope>
    <source>
        <strain evidence="3">W744_W776</strain>
    </source>
</reference>
<evidence type="ECO:0000313" key="4">
    <source>
        <dbReference type="Proteomes" id="UP000827092"/>
    </source>
</evidence>
<dbReference type="Gene3D" id="3.80.10.10">
    <property type="entry name" value="Ribonuclease Inhibitor"/>
    <property type="match status" value="1"/>
</dbReference>
<feature type="region of interest" description="Disordered" evidence="1">
    <location>
        <begin position="1"/>
        <end position="35"/>
    </location>
</feature>
<proteinExistence type="predicted"/>
<dbReference type="SUPFAM" id="SSF52047">
    <property type="entry name" value="RNI-like"/>
    <property type="match status" value="1"/>
</dbReference>
<protein>
    <recommendedName>
        <fullName evidence="2">F-box domain-containing protein</fullName>
    </recommendedName>
</protein>
<feature type="region of interest" description="Disordered" evidence="1">
    <location>
        <begin position="67"/>
        <end position="91"/>
    </location>
</feature>
<accession>A0AAV6UP94</accession>
<dbReference type="GO" id="GO:0031146">
    <property type="term" value="P:SCF-dependent proteasomal ubiquitin-dependent protein catabolic process"/>
    <property type="evidence" value="ECO:0007669"/>
    <property type="project" value="TreeGrafter"/>
</dbReference>
<dbReference type="Proteomes" id="UP000827092">
    <property type="component" value="Unassembled WGS sequence"/>
</dbReference>
<dbReference type="PROSITE" id="PS50181">
    <property type="entry name" value="FBOX"/>
    <property type="match status" value="1"/>
</dbReference>
<feature type="compositionally biased region" description="Basic residues" evidence="1">
    <location>
        <begin position="1"/>
        <end position="17"/>
    </location>
</feature>
<evidence type="ECO:0000313" key="3">
    <source>
        <dbReference type="EMBL" id="KAG8185086.1"/>
    </source>
</evidence>
<dbReference type="EMBL" id="JAFNEN010000348">
    <property type="protein sequence ID" value="KAG8185086.1"/>
    <property type="molecule type" value="Genomic_DNA"/>
</dbReference>
<dbReference type="Pfam" id="PF12937">
    <property type="entry name" value="F-box-like"/>
    <property type="match status" value="1"/>
</dbReference>
<dbReference type="PANTHER" id="PTHR16134:SF148">
    <property type="entry name" value="S-PHASE KINASE-ASSOCIATED PROTEIN 2, ISOFORM A"/>
    <property type="match status" value="1"/>
</dbReference>
<dbReference type="PANTHER" id="PTHR16134">
    <property type="entry name" value="F-BOX/TPR REPEAT PROTEIN POF3"/>
    <property type="match status" value="1"/>
</dbReference>
<evidence type="ECO:0000259" key="2">
    <source>
        <dbReference type="PROSITE" id="PS50181"/>
    </source>
</evidence>
<name>A0AAV6UP94_9ARAC</name>
<sequence length="281" mass="32350">MSIKMKRKSMPPRKRPQKVLSDQNGNCNEERPTFGEPIPLRVMKELDVMPLDADAYFEQFNYQEISSSNKKRKTGQGHSKSLPHKKTGKNNKNDFVVIKKPQFEQLNEFSPFLNVSDEVILHIFHMLPKSTLVKCSAVCKRWRDLSYDEIFWRRYDFGRRLVKPCVLEILLPRGVTVLRLAMSEIKSPVFSSNFNQDYAWFSKLQYLDLSMTVISANGLADILSVCNKLKKLSVENCILNEDCCRYIAQNKELTVLNMAMCSDITGAGLYLISTQCTQDKV</sequence>
<feature type="compositionally biased region" description="Basic residues" evidence="1">
    <location>
        <begin position="69"/>
        <end position="89"/>
    </location>
</feature>
<comment type="caution">
    <text evidence="3">The sequence shown here is derived from an EMBL/GenBank/DDBJ whole genome shotgun (WGS) entry which is preliminary data.</text>
</comment>
<keyword evidence="4" id="KW-1185">Reference proteome</keyword>
<dbReference type="SMART" id="SM00256">
    <property type="entry name" value="FBOX"/>
    <property type="match status" value="1"/>
</dbReference>
<dbReference type="AlphaFoldDB" id="A0AAV6UP94"/>
<dbReference type="SUPFAM" id="SSF81383">
    <property type="entry name" value="F-box domain"/>
    <property type="match status" value="1"/>
</dbReference>
<dbReference type="InterPro" id="IPR001810">
    <property type="entry name" value="F-box_dom"/>
</dbReference>
<dbReference type="InterPro" id="IPR032675">
    <property type="entry name" value="LRR_dom_sf"/>
</dbReference>
<gene>
    <name evidence="3" type="ORF">JTE90_029698</name>
</gene>
<feature type="domain" description="F-box" evidence="2">
    <location>
        <begin position="109"/>
        <end position="155"/>
    </location>
</feature>
<organism evidence="3 4">
    <name type="scientific">Oedothorax gibbosus</name>
    <dbReference type="NCBI Taxonomy" id="931172"/>
    <lineage>
        <taxon>Eukaryota</taxon>
        <taxon>Metazoa</taxon>
        <taxon>Ecdysozoa</taxon>
        <taxon>Arthropoda</taxon>
        <taxon>Chelicerata</taxon>
        <taxon>Arachnida</taxon>
        <taxon>Araneae</taxon>
        <taxon>Araneomorphae</taxon>
        <taxon>Entelegynae</taxon>
        <taxon>Araneoidea</taxon>
        <taxon>Linyphiidae</taxon>
        <taxon>Erigoninae</taxon>
        <taxon>Oedothorax</taxon>
    </lineage>
</organism>
<evidence type="ECO:0000256" key="1">
    <source>
        <dbReference type="SAM" id="MobiDB-lite"/>
    </source>
</evidence>